<dbReference type="OrthoDB" id="9902777at2759"/>
<organism evidence="17 18">
    <name type="scientific">Mustela putorius furo</name>
    <name type="common">European domestic ferret</name>
    <name type="synonym">Mustela furo</name>
    <dbReference type="NCBI Taxonomy" id="9669"/>
    <lineage>
        <taxon>Eukaryota</taxon>
        <taxon>Metazoa</taxon>
        <taxon>Chordata</taxon>
        <taxon>Craniata</taxon>
        <taxon>Vertebrata</taxon>
        <taxon>Euteleostomi</taxon>
        <taxon>Mammalia</taxon>
        <taxon>Eutheria</taxon>
        <taxon>Laurasiatheria</taxon>
        <taxon>Carnivora</taxon>
        <taxon>Caniformia</taxon>
        <taxon>Musteloidea</taxon>
        <taxon>Mustelidae</taxon>
        <taxon>Mustelinae</taxon>
        <taxon>Mustela</taxon>
    </lineage>
</organism>
<evidence type="ECO:0000256" key="11">
    <source>
        <dbReference type="ARBA" id="ARBA00023170"/>
    </source>
</evidence>
<comment type="similarity">
    <text evidence="14">Belongs to the G-protein coupled receptor 1 family.</text>
</comment>
<dbReference type="PANTHER" id="PTHR24242">
    <property type="entry name" value="G-PROTEIN COUPLED RECEPTOR"/>
    <property type="match status" value="1"/>
</dbReference>
<dbReference type="CDD" id="cd15913">
    <property type="entry name" value="7tmA_OR11G-like"/>
    <property type="match status" value="1"/>
</dbReference>
<feature type="transmembrane region" description="Helical" evidence="15">
    <location>
        <begin position="84"/>
        <end position="106"/>
    </location>
</feature>
<keyword evidence="11 14" id="KW-0675">Receptor</keyword>
<dbReference type="Gene3D" id="1.20.1070.10">
    <property type="entry name" value="Rhodopsin 7-helix transmembrane proteins"/>
    <property type="match status" value="1"/>
</dbReference>
<evidence type="ECO:0000256" key="15">
    <source>
        <dbReference type="RuleBase" id="RU363047"/>
    </source>
</evidence>
<dbReference type="PROSITE" id="PS50262">
    <property type="entry name" value="G_PROTEIN_RECEP_F1_2"/>
    <property type="match status" value="1"/>
</dbReference>
<feature type="domain" description="G-protein coupled receptors family 1 profile" evidence="16">
    <location>
        <begin position="65"/>
        <end position="314"/>
    </location>
</feature>
<evidence type="ECO:0000256" key="9">
    <source>
        <dbReference type="ARBA" id="ARBA00023136"/>
    </source>
</evidence>
<comment type="function">
    <text evidence="1">Putative odorant or sperm cell receptor.</text>
</comment>
<gene>
    <name evidence="18" type="primary">LOC101691611</name>
</gene>
<evidence type="ECO:0000256" key="6">
    <source>
        <dbReference type="ARBA" id="ARBA00022725"/>
    </source>
</evidence>
<evidence type="ECO:0000256" key="8">
    <source>
        <dbReference type="ARBA" id="ARBA00023040"/>
    </source>
</evidence>
<dbReference type="KEGG" id="mpuf:101691611"/>
<comment type="subcellular location">
    <subcellularLocation>
        <location evidence="2 15">Cell membrane</location>
        <topology evidence="2 15">Multi-pass membrane protein</topology>
    </subcellularLocation>
</comment>
<name>A0A8U0NHU9_MUSPF</name>
<evidence type="ECO:0000256" key="3">
    <source>
        <dbReference type="ARBA" id="ARBA00022475"/>
    </source>
</evidence>
<evidence type="ECO:0000256" key="14">
    <source>
        <dbReference type="RuleBase" id="RU000688"/>
    </source>
</evidence>
<dbReference type="InterPro" id="IPR000725">
    <property type="entry name" value="Olfact_rcpt"/>
</dbReference>
<evidence type="ECO:0000259" key="16">
    <source>
        <dbReference type="PROSITE" id="PS50262"/>
    </source>
</evidence>
<feature type="transmembrane region" description="Helical" evidence="15">
    <location>
        <begin position="165"/>
        <end position="182"/>
    </location>
</feature>
<evidence type="ECO:0000313" key="18">
    <source>
        <dbReference type="RefSeq" id="XP_004782304.3"/>
    </source>
</evidence>
<dbReference type="SUPFAM" id="SSF81321">
    <property type="entry name" value="Family A G protein-coupled receptor-like"/>
    <property type="match status" value="1"/>
</dbReference>
<feature type="transmembrane region" description="Helical" evidence="15">
    <location>
        <begin position="297"/>
        <end position="316"/>
    </location>
</feature>
<keyword evidence="4 15" id="KW-0716">Sensory transduction</keyword>
<evidence type="ECO:0000256" key="4">
    <source>
        <dbReference type="ARBA" id="ARBA00022606"/>
    </source>
</evidence>
<dbReference type="GO" id="GO:0004984">
    <property type="term" value="F:olfactory receptor activity"/>
    <property type="evidence" value="ECO:0007669"/>
    <property type="project" value="InterPro"/>
</dbReference>
<dbReference type="PROSITE" id="PS00237">
    <property type="entry name" value="G_PROTEIN_RECEP_F1_1"/>
    <property type="match status" value="1"/>
</dbReference>
<accession>A0A8U0NHU9</accession>
<keyword evidence="13 14" id="KW-0807">Transducer</keyword>
<keyword evidence="12" id="KW-0325">Glycoprotein</keyword>
<dbReference type="GO" id="GO:0004930">
    <property type="term" value="F:G protein-coupled receptor activity"/>
    <property type="evidence" value="ECO:0007669"/>
    <property type="project" value="UniProtKB-KW"/>
</dbReference>
<dbReference type="InterPro" id="IPR050939">
    <property type="entry name" value="Olfactory_GPCR1"/>
</dbReference>
<dbReference type="InterPro" id="IPR017452">
    <property type="entry name" value="GPCR_Rhodpsn_7TM"/>
</dbReference>
<keyword evidence="6 15" id="KW-0552">Olfaction</keyword>
<feature type="transmembrane region" description="Helical" evidence="15">
    <location>
        <begin position="262"/>
        <end position="285"/>
    </location>
</feature>
<keyword evidence="10" id="KW-1015">Disulfide bond</keyword>
<reference evidence="18" key="1">
    <citation type="submission" date="2025-08" db="UniProtKB">
        <authorList>
            <consortium name="RefSeq"/>
        </authorList>
    </citation>
    <scope>IDENTIFICATION</scope>
    <source>
        <tissue evidence="18">Brain</tissue>
    </source>
</reference>
<feature type="transmembrane region" description="Helical" evidence="15">
    <location>
        <begin position="126"/>
        <end position="144"/>
    </location>
</feature>
<keyword evidence="8 14" id="KW-0297">G-protein coupled receptor</keyword>
<dbReference type="PANTHER" id="PTHR24242:SF369">
    <property type="entry name" value="OLFACTORY RECEPTOR"/>
    <property type="match status" value="1"/>
</dbReference>
<keyword evidence="5 14" id="KW-0812">Transmembrane</keyword>
<dbReference type="Proteomes" id="UP000000715">
    <property type="component" value="Unplaced"/>
</dbReference>
<dbReference type="GeneID" id="101691611"/>
<keyword evidence="7 15" id="KW-1133">Transmembrane helix</keyword>
<dbReference type="FunFam" id="1.20.1070.10:FF:000001">
    <property type="entry name" value="Olfactory receptor"/>
    <property type="match status" value="1"/>
</dbReference>
<feature type="transmembrane region" description="Helical" evidence="15">
    <location>
        <begin position="49"/>
        <end position="72"/>
    </location>
</feature>
<evidence type="ECO:0000256" key="5">
    <source>
        <dbReference type="ARBA" id="ARBA00022692"/>
    </source>
</evidence>
<evidence type="ECO:0000256" key="2">
    <source>
        <dbReference type="ARBA" id="ARBA00004651"/>
    </source>
</evidence>
<evidence type="ECO:0000256" key="7">
    <source>
        <dbReference type="ARBA" id="ARBA00022989"/>
    </source>
</evidence>
<keyword evidence="9 15" id="KW-0472">Membrane</keyword>
<evidence type="ECO:0000256" key="10">
    <source>
        <dbReference type="ARBA" id="ARBA00023157"/>
    </source>
</evidence>
<evidence type="ECO:0000256" key="13">
    <source>
        <dbReference type="ARBA" id="ARBA00023224"/>
    </source>
</evidence>
<keyword evidence="17" id="KW-1185">Reference proteome</keyword>
<dbReference type="PRINTS" id="PR00245">
    <property type="entry name" value="OLFACTORYR"/>
</dbReference>
<dbReference type="PRINTS" id="PR00237">
    <property type="entry name" value="GPCRRHODOPSN"/>
</dbReference>
<sequence length="349" mass="39807">MVFNHTDFYDTHLVSAALQTNEYSNTNNCSSSVSEFILLGFSYTCEIQVFLFSIFSGTYILTLTGNLCIICAVRWNHRLQTPMYILLANFSFLEIWFITSIVPNMLANLLSETSTISFYGCFLQSYFFFSMGATETFFLSAMAFDRYLAICRPLHYPTVMTIQRCIRIGAGCWMCGFLYFLLPMNLIFQLPFCCSKKIDHFLCDPDILIKLSCVPAHATEIICAIYNSVIIFSTFLFITSTYILVIRAVLRVPSVEGQHKAFSTCGSHLAVVSLFYGSIMVIYVSPTAGNPAEIQKILSLSYSVLTPLFNPLIYSFRNKEMKVALRKLFRIRLRQNAEMETFIPNEIVR</sequence>
<evidence type="ECO:0000313" key="17">
    <source>
        <dbReference type="Proteomes" id="UP000000715"/>
    </source>
</evidence>
<keyword evidence="3 15" id="KW-1003">Cell membrane</keyword>
<feature type="transmembrane region" description="Helical" evidence="15">
    <location>
        <begin position="224"/>
        <end position="250"/>
    </location>
</feature>
<dbReference type="AlphaFoldDB" id="A0A8U0NHU9"/>
<dbReference type="GO" id="GO:0005886">
    <property type="term" value="C:plasma membrane"/>
    <property type="evidence" value="ECO:0007669"/>
    <property type="project" value="UniProtKB-SubCell"/>
</dbReference>
<protein>
    <recommendedName>
        <fullName evidence="15">Olfactory receptor</fullName>
    </recommendedName>
</protein>
<proteinExistence type="inferred from homology"/>
<dbReference type="RefSeq" id="XP_004782304.3">
    <property type="nucleotide sequence ID" value="XM_004782247.3"/>
</dbReference>
<dbReference type="Pfam" id="PF13853">
    <property type="entry name" value="7tm_4"/>
    <property type="match status" value="1"/>
</dbReference>
<evidence type="ECO:0000256" key="12">
    <source>
        <dbReference type="ARBA" id="ARBA00023180"/>
    </source>
</evidence>
<evidence type="ECO:0000256" key="1">
    <source>
        <dbReference type="ARBA" id="ARBA00003929"/>
    </source>
</evidence>
<dbReference type="InterPro" id="IPR000276">
    <property type="entry name" value="GPCR_Rhodpsn"/>
</dbReference>